<evidence type="ECO:0000256" key="4">
    <source>
        <dbReference type="ARBA" id="ARBA00022692"/>
    </source>
</evidence>
<dbReference type="InterPro" id="IPR023090">
    <property type="entry name" value="UPF0702_alpha/beta_dom_sf"/>
</dbReference>
<reference evidence="9 10" key="1">
    <citation type="submission" date="2020-01" db="EMBL/GenBank/DDBJ databases">
        <authorList>
            <person name="Gulvik C.A."/>
            <person name="Batra D.G."/>
        </authorList>
    </citation>
    <scope>NUCLEOTIDE SEQUENCE [LARGE SCALE GENOMIC DNA]</scope>
    <source>
        <strain evidence="9 10">W9323</strain>
    </source>
</reference>
<accession>A0A7D4BY85</accession>
<proteinExistence type="inferred from homology"/>
<feature type="transmembrane region" description="Helical" evidence="7">
    <location>
        <begin position="73"/>
        <end position="94"/>
    </location>
</feature>
<keyword evidence="3" id="KW-1003">Cell membrane</keyword>
<keyword evidence="10" id="KW-1185">Reference proteome</keyword>
<evidence type="ECO:0000256" key="2">
    <source>
        <dbReference type="ARBA" id="ARBA00006448"/>
    </source>
</evidence>
<evidence type="ECO:0000256" key="5">
    <source>
        <dbReference type="ARBA" id="ARBA00022989"/>
    </source>
</evidence>
<dbReference type="InterPro" id="IPR007353">
    <property type="entry name" value="DUF421"/>
</dbReference>
<feature type="domain" description="YetF C-terminal" evidence="8">
    <location>
        <begin position="97"/>
        <end position="222"/>
    </location>
</feature>
<organism evidence="9 10">
    <name type="scientific">Kroppenstedtia pulmonis</name>
    <dbReference type="NCBI Taxonomy" id="1380685"/>
    <lineage>
        <taxon>Bacteria</taxon>
        <taxon>Bacillati</taxon>
        <taxon>Bacillota</taxon>
        <taxon>Bacilli</taxon>
        <taxon>Bacillales</taxon>
        <taxon>Thermoactinomycetaceae</taxon>
        <taxon>Kroppenstedtia</taxon>
    </lineage>
</organism>
<keyword evidence="4 7" id="KW-0812">Transmembrane</keyword>
<keyword evidence="5 7" id="KW-1133">Transmembrane helix</keyword>
<dbReference type="PANTHER" id="PTHR34582">
    <property type="entry name" value="UPF0702 TRANSMEMBRANE PROTEIN YCAP"/>
    <property type="match status" value="1"/>
</dbReference>
<evidence type="ECO:0000259" key="8">
    <source>
        <dbReference type="Pfam" id="PF04239"/>
    </source>
</evidence>
<protein>
    <submittedName>
        <fullName evidence="9">DUF421 domain-containing protein</fullName>
    </submittedName>
</protein>
<dbReference type="PANTHER" id="PTHR34582:SF6">
    <property type="entry name" value="UPF0702 TRANSMEMBRANE PROTEIN YCAP"/>
    <property type="match status" value="1"/>
</dbReference>
<feature type="transmembrane region" description="Helical" evidence="7">
    <location>
        <begin position="16"/>
        <end position="36"/>
    </location>
</feature>
<gene>
    <name evidence="9" type="ORF">GXN76_06435</name>
</gene>
<dbReference type="Pfam" id="PF04239">
    <property type="entry name" value="DUF421"/>
    <property type="match status" value="1"/>
</dbReference>
<dbReference type="Proteomes" id="UP000503088">
    <property type="component" value="Chromosome"/>
</dbReference>
<comment type="subcellular location">
    <subcellularLocation>
        <location evidence="1">Cell membrane</location>
        <topology evidence="1">Multi-pass membrane protein</topology>
    </subcellularLocation>
</comment>
<sequence>MYHTDDVCLDVERGGFVEFLTIILRSLFIYFFVLLVMRLMGKREIGKLSVFDLVVSIMIADFAVLSIEDTKLPLFLGLLPIITMMTVQIFLSWLSMKSSSIRHIVDGKPTILIKDGKIQEEEMKHHRYNLDDLMTQLREKNISNVAEVDFAILETSGKLSVFPKKNSQEDPSQKFFLPLPLVIDGRIQLDRLEQIGKDREWLQNQLERYGYPDTDSVFFVSLDRYGRLYIDPKQDEN</sequence>
<evidence type="ECO:0000256" key="6">
    <source>
        <dbReference type="ARBA" id="ARBA00023136"/>
    </source>
</evidence>
<feature type="transmembrane region" description="Helical" evidence="7">
    <location>
        <begin position="48"/>
        <end position="67"/>
    </location>
</feature>
<keyword evidence="6 7" id="KW-0472">Membrane</keyword>
<name>A0A7D4BY85_9BACL</name>
<dbReference type="GO" id="GO:0005886">
    <property type="term" value="C:plasma membrane"/>
    <property type="evidence" value="ECO:0007669"/>
    <property type="project" value="UniProtKB-SubCell"/>
</dbReference>
<dbReference type="AlphaFoldDB" id="A0A7D4BY85"/>
<comment type="similarity">
    <text evidence="2">Belongs to the UPF0702 family.</text>
</comment>
<dbReference type="EMBL" id="CP048104">
    <property type="protein sequence ID" value="QKG85933.1"/>
    <property type="molecule type" value="Genomic_DNA"/>
</dbReference>
<evidence type="ECO:0000256" key="1">
    <source>
        <dbReference type="ARBA" id="ARBA00004651"/>
    </source>
</evidence>
<evidence type="ECO:0000256" key="3">
    <source>
        <dbReference type="ARBA" id="ARBA00022475"/>
    </source>
</evidence>
<evidence type="ECO:0000313" key="9">
    <source>
        <dbReference type="EMBL" id="QKG85933.1"/>
    </source>
</evidence>
<dbReference type="Gene3D" id="3.30.240.20">
    <property type="entry name" value="bsu07140 like domains"/>
    <property type="match status" value="2"/>
</dbReference>
<evidence type="ECO:0000313" key="10">
    <source>
        <dbReference type="Proteomes" id="UP000503088"/>
    </source>
</evidence>
<evidence type="ECO:0000256" key="7">
    <source>
        <dbReference type="SAM" id="Phobius"/>
    </source>
</evidence>
<dbReference type="KEGG" id="kpul:GXN76_06435"/>